<comment type="catalytic activity">
    <reaction evidence="18">
        <text>a 1,2-diacyl-sn-glycero-3-phospho-(1D-myo-inositol) + H2O = 1D-myo-inositol 1-phosphate + a 1,2-diacyl-sn-glycerol + H(+)</text>
        <dbReference type="Rhea" id="RHEA:43484"/>
        <dbReference type="ChEBI" id="CHEBI:15377"/>
        <dbReference type="ChEBI" id="CHEBI:15378"/>
        <dbReference type="ChEBI" id="CHEBI:17815"/>
        <dbReference type="ChEBI" id="CHEBI:57880"/>
        <dbReference type="ChEBI" id="CHEBI:58433"/>
    </reaction>
    <physiologicalReaction direction="left-to-right" evidence="18">
        <dbReference type="Rhea" id="RHEA:43485"/>
    </physiologicalReaction>
</comment>
<dbReference type="PROSITE" id="PS50008">
    <property type="entry name" value="PIPLC_Y_DOMAIN"/>
    <property type="match status" value="1"/>
</dbReference>
<comment type="caution">
    <text evidence="25">The sequence shown here is derived from an EMBL/GenBank/DDBJ whole genome shotgun (WGS) entry which is preliminary data.</text>
</comment>
<dbReference type="CDD" id="cd16219">
    <property type="entry name" value="EFh_PI-PLCdelta4"/>
    <property type="match status" value="1"/>
</dbReference>
<dbReference type="Proteomes" id="UP000565207">
    <property type="component" value="Unassembled WGS sequence"/>
</dbReference>
<comment type="subcellular location">
    <subcellularLocation>
        <location evidence="5">Cytoplasm</location>
    </subcellularLocation>
    <subcellularLocation>
        <location evidence="4">Endoplasmic reticulum</location>
    </subcellularLocation>
    <subcellularLocation>
        <location evidence="3">Membrane</location>
        <topology evidence="3">Peripheral membrane protein</topology>
    </subcellularLocation>
    <subcellularLocation>
        <location evidence="2">Nucleus</location>
    </subcellularLocation>
</comment>
<dbReference type="SMART" id="SM00148">
    <property type="entry name" value="PLCXc"/>
    <property type="match status" value="1"/>
</dbReference>
<evidence type="ECO:0000256" key="17">
    <source>
        <dbReference type="ARBA" id="ARBA00023674"/>
    </source>
</evidence>
<dbReference type="SMART" id="SM00239">
    <property type="entry name" value="C2"/>
    <property type="match status" value="1"/>
</dbReference>
<dbReference type="AlphaFoldDB" id="A0A7K6NIW7"/>
<feature type="domain" description="PI-PLC Y-box" evidence="23">
    <location>
        <begin position="476"/>
        <end position="592"/>
    </location>
</feature>
<dbReference type="PROSITE" id="PS00018">
    <property type="entry name" value="EF_HAND_1"/>
    <property type="match status" value="2"/>
</dbReference>
<feature type="domain" description="C2" evidence="22">
    <location>
        <begin position="592"/>
        <end position="721"/>
    </location>
</feature>
<feature type="domain" description="EF-hand" evidence="24">
    <location>
        <begin position="154"/>
        <end position="189"/>
    </location>
</feature>
<evidence type="ECO:0000256" key="1">
    <source>
        <dbReference type="ARBA" id="ARBA00001913"/>
    </source>
</evidence>
<evidence type="ECO:0000256" key="14">
    <source>
        <dbReference type="ARBA" id="ARBA00023136"/>
    </source>
</evidence>
<comment type="catalytic activity">
    <reaction evidence="17">
        <text>a 1,2-diacyl-sn-glycero-3-phospho-(1D-myo-inositol-4,5-bisphosphate) + H2O = 1D-myo-inositol 1,4,5-trisphosphate + a 1,2-diacyl-sn-glycerol + H(+)</text>
        <dbReference type="Rhea" id="RHEA:33179"/>
        <dbReference type="ChEBI" id="CHEBI:15377"/>
        <dbReference type="ChEBI" id="CHEBI:15378"/>
        <dbReference type="ChEBI" id="CHEBI:17815"/>
        <dbReference type="ChEBI" id="CHEBI:58456"/>
        <dbReference type="ChEBI" id="CHEBI:203600"/>
        <dbReference type="EC" id="3.1.4.11"/>
    </reaction>
    <physiologicalReaction direction="left-to-right" evidence="17">
        <dbReference type="Rhea" id="RHEA:33180"/>
    </physiologicalReaction>
</comment>
<dbReference type="Pfam" id="PF00169">
    <property type="entry name" value="PH"/>
    <property type="match status" value="1"/>
</dbReference>
<dbReference type="PROSITE" id="PS50003">
    <property type="entry name" value="PH_DOMAIN"/>
    <property type="match status" value="1"/>
</dbReference>
<keyword evidence="8" id="KW-0677">Repeat</keyword>
<evidence type="ECO:0000259" key="23">
    <source>
        <dbReference type="PROSITE" id="PS50008"/>
    </source>
</evidence>
<keyword evidence="12 19" id="KW-0442">Lipid degradation</keyword>
<dbReference type="SMART" id="SM00054">
    <property type="entry name" value="EFh"/>
    <property type="match status" value="2"/>
</dbReference>
<reference evidence="25 26" key="1">
    <citation type="submission" date="2019-09" db="EMBL/GenBank/DDBJ databases">
        <title>Bird 10,000 Genomes (B10K) Project - Family phase.</title>
        <authorList>
            <person name="Zhang G."/>
        </authorList>
    </citation>
    <scope>NUCLEOTIDE SEQUENCE [LARGE SCALE GENOMIC DNA]</scope>
    <source>
        <strain evidence="25">B10K-DU-029-80</strain>
        <tissue evidence="25">Muscle</tissue>
    </source>
</reference>
<dbReference type="GO" id="GO:0005783">
    <property type="term" value="C:endoplasmic reticulum"/>
    <property type="evidence" value="ECO:0007669"/>
    <property type="project" value="UniProtKB-SubCell"/>
</dbReference>
<dbReference type="InterPro" id="IPR015359">
    <property type="entry name" value="PLC_EF-hand-like"/>
</dbReference>
<evidence type="ECO:0000256" key="2">
    <source>
        <dbReference type="ARBA" id="ARBA00004123"/>
    </source>
</evidence>
<keyword evidence="15" id="KW-0807">Transducer</keyword>
<dbReference type="Gene3D" id="3.20.20.190">
    <property type="entry name" value="Phosphatidylinositol (PI) phosphodiesterase"/>
    <property type="match status" value="1"/>
</dbReference>
<dbReference type="InterPro" id="IPR017946">
    <property type="entry name" value="PLC-like_Pdiesterase_TIM-brl"/>
</dbReference>
<dbReference type="Gene3D" id="1.10.238.10">
    <property type="entry name" value="EF-hand"/>
    <property type="match status" value="2"/>
</dbReference>
<keyword evidence="10" id="KW-0256">Endoplasmic reticulum</keyword>
<evidence type="ECO:0000259" key="22">
    <source>
        <dbReference type="PROSITE" id="PS50004"/>
    </source>
</evidence>
<evidence type="ECO:0000256" key="10">
    <source>
        <dbReference type="ARBA" id="ARBA00022824"/>
    </source>
</evidence>
<dbReference type="PROSITE" id="PS50222">
    <property type="entry name" value="EF_HAND_2"/>
    <property type="match status" value="2"/>
</dbReference>
<dbReference type="SMART" id="SM00233">
    <property type="entry name" value="PH"/>
    <property type="match status" value="1"/>
</dbReference>
<evidence type="ECO:0000256" key="12">
    <source>
        <dbReference type="ARBA" id="ARBA00022963"/>
    </source>
</evidence>
<evidence type="ECO:0000313" key="25">
    <source>
        <dbReference type="EMBL" id="NWW49181.1"/>
    </source>
</evidence>
<dbReference type="PRINTS" id="PR00390">
    <property type="entry name" value="PHPHLIPASEC"/>
</dbReference>
<dbReference type="GO" id="GO:0004435">
    <property type="term" value="F:phosphatidylinositol-4,5-bisphosphate phospholipase C activity"/>
    <property type="evidence" value="ECO:0007669"/>
    <property type="project" value="UniProtKB-EC"/>
</dbReference>
<evidence type="ECO:0000259" key="24">
    <source>
        <dbReference type="PROSITE" id="PS50222"/>
    </source>
</evidence>
<keyword evidence="7" id="KW-0479">Metal-binding</keyword>
<keyword evidence="6" id="KW-0963">Cytoplasm</keyword>
<gene>
    <name evidence="25" type="primary">Plcd4</name>
    <name evidence="25" type="ORF">PEDTOR_R04510</name>
</gene>
<dbReference type="PROSITE" id="PS50004">
    <property type="entry name" value="C2"/>
    <property type="match status" value="1"/>
</dbReference>
<evidence type="ECO:0000259" key="21">
    <source>
        <dbReference type="PROSITE" id="PS50003"/>
    </source>
</evidence>
<evidence type="ECO:0000256" key="6">
    <source>
        <dbReference type="ARBA" id="ARBA00022490"/>
    </source>
</evidence>
<dbReference type="GO" id="GO:0005886">
    <property type="term" value="C:plasma membrane"/>
    <property type="evidence" value="ECO:0007669"/>
    <property type="project" value="TreeGrafter"/>
</dbReference>
<evidence type="ECO:0000256" key="13">
    <source>
        <dbReference type="ARBA" id="ARBA00023098"/>
    </source>
</evidence>
<dbReference type="InterPro" id="IPR018247">
    <property type="entry name" value="EF_Hand_1_Ca_BS"/>
</dbReference>
<evidence type="ECO:0000256" key="19">
    <source>
        <dbReference type="RuleBase" id="RU361133"/>
    </source>
</evidence>
<dbReference type="EC" id="3.1.4.11" evidence="19"/>
<accession>A0A7K6NIW7</accession>
<dbReference type="Gene3D" id="2.60.40.150">
    <property type="entry name" value="C2 domain"/>
    <property type="match status" value="1"/>
</dbReference>
<evidence type="ECO:0000256" key="9">
    <source>
        <dbReference type="ARBA" id="ARBA00022801"/>
    </source>
</evidence>
<dbReference type="FunFam" id="1.10.238.10:FF:000145">
    <property type="entry name" value="Phosphoinositide phospholipase C"/>
    <property type="match status" value="1"/>
</dbReference>
<dbReference type="GO" id="GO:0005509">
    <property type="term" value="F:calcium ion binding"/>
    <property type="evidence" value="ECO:0007669"/>
    <property type="project" value="InterPro"/>
</dbReference>
<evidence type="ECO:0000256" key="18">
    <source>
        <dbReference type="ARBA" id="ARBA00023726"/>
    </source>
</evidence>
<dbReference type="InterPro" id="IPR002048">
    <property type="entry name" value="EF_hand_dom"/>
</dbReference>
<keyword evidence="9 19" id="KW-0378">Hydrolase</keyword>
<name>A0A7K6NIW7_PEDTO</name>
<dbReference type="Pfam" id="PF00168">
    <property type="entry name" value="C2"/>
    <property type="match status" value="1"/>
</dbReference>
<dbReference type="SUPFAM" id="SSF51695">
    <property type="entry name" value="PLC-like phosphodiesterases"/>
    <property type="match status" value="1"/>
</dbReference>
<feature type="non-terminal residue" evidence="25">
    <location>
        <position position="740"/>
    </location>
</feature>
<dbReference type="Pfam" id="PF00387">
    <property type="entry name" value="PI-PLC-Y"/>
    <property type="match status" value="1"/>
</dbReference>
<feature type="compositionally biased region" description="Acidic residues" evidence="20">
    <location>
        <begin position="420"/>
        <end position="441"/>
    </location>
</feature>
<evidence type="ECO:0000256" key="4">
    <source>
        <dbReference type="ARBA" id="ARBA00004240"/>
    </source>
</evidence>
<dbReference type="CDD" id="cd00275">
    <property type="entry name" value="C2_PLC_like"/>
    <property type="match status" value="1"/>
</dbReference>
<feature type="domain" description="PH" evidence="21">
    <location>
        <begin position="1"/>
        <end position="107"/>
    </location>
</feature>
<dbReference type="GO" id="GO:0016042">
    <property type="term" value="P:lipid catabolic process"/>
    <property type="evidence" value="ECO:0007669"/>
    <property type="project" value="UniProtKB-KW"/>
</dbReference>
<evidence type="ECO:0000256" key="20">
    <source>
        <dbReference type="SAM" id="MobiDB-lite"/>
    </source>
</evidence>
<keyword evidence="26" id="KW-1185">Reference proteome</keyword>
<evidence type="ECO:0000256" key="8">
    <source>
        <dbReference type="ARBA" id="ARBA00022737"/>
    </source>
</evidence>
<dbReference type="PANTHER" id="PTHR10336:SF31">
    <property type="entry name" value="1-PHOSPHATIDYLINOSITOL 4,5-BISPHOSPHATE PHOSPHODIESTERASE DELTA-4"/>
    <property type="match status" value="1"/>
</dbReference>
<dbReference type="InterPro" id="IPR000008">
    <property type="entry name" value="C2_dom"/>
</dbReference>
<dbReference type="FunFam" id="2.30.29.30:FF:000088">
    <property type="entry name" value="Phosphoinositide phospholipase C"/>
    <property type="match status" value="1"/>
</dbReference>
<dbReference type="FunFam" id="1.10.238.10:FF:000005">
    <property type="entry name" value="Phosphoinositide phospholipase C"/>
    <property type="match status" value="1"/>
</dbReference>
<protein>
    <recommendedName>
        <fullName evidence="19">Phosphoinositide phospholipase C</fullName>
        <ecNumber evidence="19">3.1.4.11</ecNumber>
    </recommendedName>
</protein>
<dbReference type="SUPFAM" id="SSF49562">
    <property type="entry name" value="C2 domain (Calcium/lipid-binding domain, CaLB)"/>
    <property type="match status" value="1"/>
</dbReference>
<dbReference type="CDD" id="cd13363">
    <property type="entry name" value="PH_PLC_delta"/>
    <property type="match status" value="1"/>
</dbReference>
<dbReference type="Pfam" id="PF09279">
    <property type="entry name" value="EF-hand_like"/>
    <property type="match status" value="1"/>
</dbReference>
<sequence length="740" mass="83597">MQQGTLMRKVKSKSWKKQRFFKLQDDCMTIWYQSKRTGKIESAFSISDVETVREGHQSEVLQSLAEEFPPERCFTIVFYGRRGNLDLIAGSAEEAQCWIQGLRQLIEPRSFPLTPVLVSRTWIRDWFQKADKNKDGRMNFKEVQRLLKMMNVDMNEDHALRLFQAADKSESGTLEGEEFVLFYKALTQREEVLSLFQDFSEDGKKLTLLELVDFLRQEQLEDEGTEELAMELIDKYEPSESARARHVLSADGFLMYLCSPEGSIFNPQHQGLWQDMTQPLSHYFISSSHNTYLIEDQIRGQSSIEGYIRALKRGCRCLEVDCWDGPNGEPMVYHGHTFTSKIPFREVVSTLGKYAFKVGHSFLVLGVVGGPLQAGRRGRAAVLGLSCLHPEVPTSPSLTPQELKHKILLKGKKIGRLEDTLDGPGDEAADASDDDNGAEAEEERRRVKVGSLCWGLAAKGSGRDCRDDKESLAQALSDCVVYCKSVSFRGFQEARSHSRPSEISSLSEAKARKLIRDAGNEFVRHNTWQLTRIYPSGMRTDSSNYGPQEMWNVGCQIVALNFQTAGTEMDLCDGLFSQNGRCGYVLKPPFMRDEETLFNPSDPNSREGPGPVTLSIQVISGQQLPKVANTKDGAVIDPLVRVEIHGVPADQAHQETKYIENNGFNPRWDETLQFQLHVPELALVRFVVEDYDKTSRNDFVGQFTLAFANIKPGYRHIHLLSKDGTSIPPSSLFVHIRITK</sequence>
<dbReference type="InterPro" id="IPR000909">
    <property type="entry name" value="PLipase_C_PInositol-sp_X_dom"/>
</dbReference>
<feature type="domain" description="EF-hand" evidence="24">
    <location>
        <begin position="118"/>
        <end position="153"/>
    </location>
</feature>
<evidence type="ECO:0000256" key="11">
    <source>
        <dbReference type="ARBA" id="ARBA00022837"/>
    </source>
</evidence>
<keyword evidence="13 19" id="KW-0443">Lipid metabolism</keyword>
<dbReference type="InterPro" id="IPR001849">
    <property type="entry name" value="PH_domain"/>
</dbReference>
<dbReference type="InterPro" id="IPR011993">
    <property type="entry name" value="PH-like_dom_sf"/>
</dbReference>
<evidence type="ECO:0000313" key="26">
    <source>
        <dbReference type="Proteomes" id="UP000565207"/>
    </source>
</evidence>
<dbReference type="SUPFAM" id="SSF50729">
    <property type="entry name" value="PH domain-like"/>
    <property type="match status" value="1"/>
</dbReference>
<keyword evidence="16" id="KW-0539">Nucleus</keyword>
<dbReference type="Pfam" id="PF00388">
    <property type="entry name" value="PI-PLC-X"/>
    <property type="match status" value="1"/>
</dbReference>
<organism evidence="25 26">
    <name type="scientific">Pedionomus torquatus</name>
    <name type="common">Plains-wanderer</name>
    <dbReference type="NCBI Taxonomy" id="227192"/>
    <lineage>
        <taxon>Eukaryota</taxon>
        <taxon>Metazoa</taxon>
        <taxon>Chordata</taxon>
        <taxon>Craniata</taxon>
        <taxon>Vertebrata</taxon>
        <taxon>Euteleostomi</taxon>
        <taxon>Archelosauria</taxon>
        <taxon>Archosauria</taxon>
        <taxon>Dinosauria</taxon>
        <taxon>Saurischia</taxon>
        <taxon>Theropoda</taxon>
        <taxon>Coelurosauria</taxon>
        <taxon>Aves</taxon>
        <taxon>Neognathae</taxon>
        <taxon>Neoaves</taxon>
        <taxon>Charadriiformes</taxon>
        <taxon>Pedionomidae</taxon>
        <taxon>Pedionomus</taxon>
    </lineage>
</organism>
<keyword evidence="14" id="KW-0472">Membrane</keyword>
<dbReference type="PANTHER" id="PTHR10336">
    <property type="entry name" value="PHOSPHOINOSITIDE-SPECIFIC PHOSPHOLIPASE C FAMILY PROTEIN"/>
    <property type="match status" value="1"/>
</dbReference>
<dbReference type="SMART" id="SM00149">
    <property type="entry name" value="PLCYc"/>
    <property type="match status" value="1"/>
</dbReference>
<dbReference type="GO" id="GO:0005634">
    <property type="term" value="C:nucleus"/>
    <property type="evidence" value="ECO:0007669"/>
    <property type="project" value="UniProtKB-SubCell"/>
</dbReference>
<dbReference type="SUPFAM" id="SSF47473">
    <property type="entry name" value="EF-hand"/>
    <property type="match status" value="1"/>
</dbReference>
<evidence type="ECO:0000256" key="7">
    <source>
        <dbReference type="ARBA" id="ARBA00022723"/>
    </source>
</evidence>
<keyword evidence="11" id="KW-0106">Calcium</keyword>
<dbReference type="InterPro" id="IPR011992">
    <property type="entry name" value="EF-hand-dom_pair"/>
</dbReference>
<evidence type="ECO:0000256" key="15">
    <source>
        <dbReference type="ARBA" id="ARBA00023224"/>
    </source>
</evidence>
<dbReference type="FunFam" id="2.60.40.150:FF:000058">
    <property type="entry name" value="Phosphoinositide phospholipase C"/>
    <property type="match status" value="1"/>
</dbReference>
<comment type="cofactor">
    <cofactor evidence="1">
        <name>Ca(2+)</name>
        <dbReference type="ChEBI" id="CHEBI:29108"/>
    </cofactor>
</comment>
<feature type="non-terminal residue" evidence="25">
    <location>
        <position position="1"/>
    </location>
</feature>
<evidence type="ECO:0000256" key="16">
    <source>
        <dbReference type="ARBA" id="ARBA00023242"/>
    </source>
</evidence>
<dbReference type="GO" id="GO:0035556">
    <property type="term" value="P:intracellular signal transduction"/>
    <property type="evidence" value="ECO:0007669"/>
    <property type="project" value="InterPro"/>
</dbReference>
<dbReference type="EMBL" id="VZRU01011465">
    <property type="protein sequence ID" value="NWW49181.1"/>
    <property type="molecule type" value="Genomic_DNA"/>
</dbReference>
<dbReference type="PROSITE" id="PS50007">
    <property type="entry name" value="PIPLC_X_DOMAIN"/>
    <property type="match status" value="1"/>
</dbReference>
<dbReference type="Gene3D" id="2.30.29.30">
    <property type="entry name" value="Pleckstrin-homology domain (PH domain)/Phosphotyrosine-binding domain (PTB)"/>
    <property type="match status" value="1"/>
</dbReference>
<dbReference type="InterPro" id="IPR001711">
    <property type="entry name" value="PLipase_C_Pinositol-sp_Y"/>
</dbReference>
<evidence type="ECO:0000256" key="5">
    <source>
        <dbReference type="ARBA" id="ARBA00004496"/>
    </source>
</evidence>
<dbReference type="FunFam" id="3.20.20.190:FF:000084">
    <property type="match status" value="1"/>
</dbReference>
<evidence type="ECO:0000256" key="3">
    <source>
        <dbReference type="ARBA" id="ARBA00004170"/>
    </source>
</evidence>
<proteinExistence type="predicted"/>
<dbReference type="InterPro" id="IPR001192">
    <property type="entry name" value="PI-PLC_fam"/>
</dbReference>
<dbReference type="InterPro" id="IPR035892">
    <property type="entry name" value="C2_domain_sf"/>
</dbReference>
<feature type="region of interest" description="Disordered" evidence="20">
    <location>
        <begin position="419"/>
        <end position="443"/>
    </location>
</feature>
<dbReference type="Pfam" id="PF13202">
    <property type="entry name" value="EF-hand_5"/>
    <property type="match status" value="1"/>
</dbReference>